<keyword evidence="6 9" id="KW-1133">Transmembrane helix</keyword>
<feature type="transmembrane region" description="Helical" evidence="9">
    <location>
        <begin position="132"/>
        <end position="151"/>
    </location>
</feature>
<feature type="transmembrane region" description="Helical" evidence="9">
    <location>
        <begin position="53"/>
        <end position="69"/>
    </location>
</feature>
<dbReference type="PANTHER" id="PTHR35011:SF2">
    <property type="entry name" value="2,3-DIKETO-L-GULONATE TRAP TRANSPORTER SMALL PERMEASE PROTEIN YIAM"/>
    <property type="match status" value="1"/>
</dbReference>
<keyword evidence="12" id="KW-1185">Reference proteome</keyword>
<dbReference type="InterPro" id="IPR007387">
    <property type="entry name" value="TRAP_DctQ"/>
</dbReference>
<keyword evidence="3" id="KW-1003">Cell membrane</keyword>
<feature type="transmembrane region" description="Helical" evidence="9">
    <location>
        <begin position="90"/>
        <end position="112"/>
    </location>
</feature>
<dbReference type="GO" id="GO:0005886">
    <property type="term" value="C:plasma membrane"/>
    <property type="evidence" value="ECO:0007669"/>
    <property type="project" value="UniProtKB-SubCell"/>
</dbReference>
<evidence type="ECO:0000256" key="3">
    <source>
        <dbReference type="ARBA" id="ARBA00022475"/>
    </source>
</evidence>
<comment type="function">
    <text evidence="9">Part of the tripartite ATP-independent periplasmic (TRAP) transport system.</text>
</comment>
<proteinExistence type="inferred from homology"/>
<dbReference type="GO" id="GO:0015740">
    <property type="term" value="P:C4-dicarboxylate transport"/>
    <property type="evidence" value="ECO:0007669"/>
    <property type="project" value="TreeGrafter"/>
</dbReference>
<evidence type="ECO:0000313" key="12">
    <source>
        <dbReference type="Proteomes" id="UP000244930"/>
    </source>
</evidence>
<feature type="transmembrane region" description="Helical" evidence="9">
    <location>
        <begin position="20"/>
        <end position="41"/>
    </location>
</feature>
<evidence type="ECO:0000259" key="10">
    <source>
        <dbReference type="Pfam" id="PF04290"/>
    </source>
</evidence>
<protein>
    <recommendedName>
        <fullName evidence="9">TRAP transporter small permease protein</fullName>
    </recommendedName>
</protein>
<evidence type="ECO:0000256" key="1">
    <source>
        <dbReference type="ARBA" id="ARBA00004429"/>
    </source>
</evidence>
<name>A0A2U8GMN0_9RHOO</name>
<evidence type="ECO:0000256" key="4">
    <source>
        <dbReference type="ARBA" id="ARBA00022519"/>
    </source>
</evidence>
<dbReference type="Pfam" id="PF04290">
    <property type="entry name" value="DctQ"/>
    <property type="match status" value="1"/>
</dbReference>
<keyword evidence="7 9" id="KW-0472">Membrane</keyword>
<evidence type="ECO:0000313" key="11">
    <source>
        <dbReference type="EMBL" id="AWI74720.1"/>
    </source>
</evidence>
<dbReference type="EMBL" id="CP022187">
    <property type="protein sequence ID" value="AWI74720.1"/>
    <property type="molecule type" value="Genomic_DNA"/>
</dbReference>
<evidence type="ECO:0000256" key="2">
    <source>
        <dbReference type="ARBA" id="ARBA00022448"/>
    </source>
</evidence>
<dbReference type="GO" id="GO:0022857">
    <property type="term" value="F:transmembrane transporter activity"/>
    <property type="evidence" value="ECO:0007669"/>
    <property type="project" value="UniProtKB-UniRule"/>
</dbReference>
<keyword evidence="4 9" id="KW-0997">Cell inner membrane</keyword>
<evidence type="ECO:0000256" key="6">
    <source>
        <dbReference type="ARBA" id="ARBA00022989"/>
    </source>
</evidence>
<feature type="domain" description="Tripartite ATP-independent periplasmic transporters DctQ component" evidence="10">
    <location>
        <begin position="28"/>
        <end position="154"/>
    </location>
</feature>
<dbReference type="PANTHER" id="PTHR35011">
    <property type="entry name" value="2,3-DIKETO-L-GULONATE TRAP TRANSPORTER SMALL PERMEASE PROTEIN YIAM"/>
    <property type="match status" value="1"/>
</dbReference>
<evidence type="ECO:0000256" key="7">
    <source>
        <dbReference type="ARBA" id="ARBA00023136"/>
    </source>
</evidence>
<evidence type="ECO:0000256" key="8">
    <source>
        <dbReference type="ARBA" id="ARBA00038436"/>
    </source>
</evidence>
<evidence type="ECO:0000256" key="9">
    <source>
        <dbReference type="RuleBase" id="RU369079"/>
    </source>
</evidence>
<dbReference type="InterPro" id="IPR055348">
    <property type="entry name" value="DctQ"/>
</dbReference>
<reference evidence="11 12" key="1">
    <citation type="submission" date="2017-06" db="EMBL/GenBank/DDBJ databases">
        <title>Azoarcus.</title>
        <authorList>
            <person name="Woo J.-H."/>
            <person name="Kim H.-S."/>
        </authorList>
    </citation>
    <scope>NUCLEOTIDE SEQUENCE [LARGE SCALE GENOMIC DNA]</scope>
    <source>
        <strain evidence="11 12">TSPY31</strain>
    </source>
</reference>
<keyword evidence="2 9" id="KW-0813">Transport</keyword>
<gene>
    <name evidence="11" type="ORF">CEW83_05425</name>
</gene>
<dbReference type="Proteomes" id="UP000244930">
    <property type="component" value="Chromosome"/>
</dbReference>
<accession>A0A2U8GMN0</accession>
<dbReference type="KEGG" id="acom:CEW83_05425"/>
<dbReference type="RefSeq" id="WP_108948428.1">
    <property type="nucleotide sequence ID" value="NZ_CP022187.1"/>
</dbReference>
<keyword evidence="5 9" id="KW-0812">Transmembrane</keyword>
<sequence>MKNVLRKVSRISERIEEFIVCFSIVLIMLNSTANAMGRYFFGKSIFFSEELNQFLIVSVTFIGFAYAVRKGRNIRMTAVYDSLGHRSRKVITTAISITTAMLLFYLAYKAFFYVQELKDINRLSPALEFPVYIIYSIIPIGLAMAGLQYLISFVMNLLHREIHLSHDVIEGATTGLGDSI</sequence>
<organism evidence="11 12">
    <name type="scientific">Parazoarcus communis</name>
    <dbReference type="NCBI Taxonomy" id="41977"/>
    <lineage>
        <taxon>Bacteria</taxon>
        <taxon>Pseudomonadati</taxon>
        <taxon>Pseudomonadota</taxon>
        <taxon>Betaproteobacteria</taxon>
        <taxon>Rhodocyclales</taxon>
        <taxon>Zoogloeaceae</taxon>
        <taxon>Parazoarcus</taxon>
    </lineage>
</organism>
<comment type="subcellular location">
    <subcellularLocation>
        <location evidence="1 9">Cell inner membrane</location>
        <topology evidence="1 9">Multi-pass membrane protein</topology>
    </subcellularLocation>
</comment>
<comment type="similarity">
    <text evidence="8 9">Belongs to the TRAP transporter small permease family.</text>
</comment>
<dbReference type="AlphaFoldDB" id="A0A2U8GMN0"/>
<comment type="subunit">
    <text evidence="9">The complex comprises the extracytoplasmic solute receptor protein and the two transmembrane proteins.</text>
</comment>
<evidence type="ECO:0000256" key="5">
    <source>
        <dbReference type="ARBA" id="ARBA00022692"/>
    </source>
</evidence>